<dbReference type="PANTHER" id="PTHR33400">
    <property type="entry name" value="ZINC FINGER CCCH DOMAIN-CONTAINING PROTEIN 6-RELATED"/>
    <property type="match status" value="1"/>
</dbReference>
<organism evidence="3">
    <name type="scientific">Solanum lycopersicum</name>
    <name type="common">Tomato</name>
    <name type="synonym">Lycopersicon esculentum</name>
    <dbReference type="NCBI Taxonomy" id="4081"/>
    <lineage>
        <taxon>Eukaryota</taxon>
        <taxon>Viridiplantae</taxon>
        <taxon>Streptophyta</taxon>
        <taxon>Embryophyta</taxon>
        <taxon>Tracheophyta</taxon>
        <taxon>Spermatophyta</taxon>
        <taxon>Magnoliopsida</taxon>
        <taxon>eudicotyledons</taxon>
        <taxon>Gunneridae</taxon>
        <taxon>Pentapetalae</taxon>
        <taxon>asterids</taxon>
        <taxon>lamiids</taxon>
        <taxon>Solanales</taxon>
        <taxon>Solanaceae</taxon>
        <taxon>Solanoideae</taxon>
        <taxon>Solaneae</taxon>
        <taxon>Solanum</taxon>
        <taxon>Solanum subgen. Lycopersicon</taxon>
    </lineage>
</organism>
<keyword evidence="2" id="KW-0812">Transmembrane</keyword>
<keyword evidence="1" id="KW-0238">DNA-binding</keyword>
<dbReference type="Gramene" id="Solyc02g084160.2.1">
    <property type="protein sequence ID" value="Solyc02g084160.2.1"/>
    <property type="gene ID" value="Solyc02g084160.2"/>
</dbReference>
<feature type="transmembrane region" description="Helical" evidence="2">
    <location>
        <begin position="167"/>
        <end position="187"/>
    </location>
</feature>
<proteinExistence type="predicted"/>
<name>A0A3Q7F705_SOLLC</name>
<feature type="transmembrane region" description="Helical" evidence="2">
    <location>
        <begin position="49"/>
        <end position="71"/>
    </location>
</feature>
<evidence type="ECO:0000256" key="1">
    <source>
        <dbReference type="ARBA" id="ARBA00023125"/>
    </source>
</evidence>
<evidence type="ECO:0000313" key="4">
    <source>
        <dbReference type="Proteomes" id="UP000004994"/>
    </source>
</evidence>
<evidence type="ECO:0000256" key="2">
    <source>
        <dbReference type="SAM" id="Phobius"/>
    </source>
</evidence>
<dbReference type="Proteomes" id="UP000004994">
    <property type="component" value="Chromosome 2"/>
</dbReference>
<reference evidence="3" key="1">
    <citation type="journal article" date="2012" name="Nature">
        <title>The tomato genome sequence provides insights into fleshy fruit evolution.</title>
        <authorList>
            <consortium name="Tomato Genome Consortium"/>
        </authorList>
    </citation>
    <scope>NUCLEOTIDE SEQUENCE [LARGE SCALE GENOMIC DNA]</scope>
    <source>
        <strain evidence="3">cv. Heinz 1706</strain>
    </source>
</reference>
<keyword evidence="4" id="KW-1185">Reference proteome</keyword>
<dbReference type="InParanoid" id="A0A3Q7F705"/>
<dbReference type="PANTHER" id="PTHR33400:SF11">
    <property type="entry name" value="C3H1-TYPE DOMAIN-CONTAINING PROTEIN"/>
    <property type="match status" value="1"/>
</dbReference>
<sequence>MVNLTLTNILCEGRDKNYIYLATSDLLNELSKEGFKLNVSGLAVKWYDLFSFVVSYARVVPVFGLGASYLTPTKMVVPLRRLIKSLVKKVKFIHENAHTRESVEVVLVDEAVGIADTAGCGAKVLHGSSWLEKCLVVAGEESKEASRRIGKGGRFSLIGLQFLQRKYFLIIFVVIILLGFNLLFFLFNNPYNSSDLEQGYDDSQTPVVRKFPIEEESAHDLTASVATTVAVLAKSQERGSLIDVNLLVRLLLSSGEIPKLMNECGMATNTAIVASLNAAMSRPVDLLVPLPRTKPDEVINKPINGCQAPHAGFGQSFEPKPLAKSVPLTMTKHETSVISDLIWSYQLQPKLSLSPNVGHTFSMTSHKDINNYCNSLIKQRGEKTYQATFYLRRGPCSLTKSLITDVSGLVIVKGTYFIIGFGPKLCQDRAWAAWHSLMGLLITLSGFVQGQPIRENRLNHPLFPIVLLASLPATTSHFSFKWNYK</sequence>
<protein>
    <submittedName>
        <fullName evidence="3">Uncharacterized protein</fullName>
    </submittedName>
</protein>
<keyword evidence="2" id="KW-0472">Membrane</keyword>
<reference evidence="3" key="2">
    <citation type="submission" date="2019-01" db="UniProtKB">
        <authorList>
            <consortium name="EnsemblPlants"/>
        </authorList>
    </citation>
    <scope>IDENTIFICATION</scope>
    <source>
        <strain evidence="3">cv. Heinz 1706</strain>
    </source>
</reference>
<keyword evidence="2" id="KW-1133">Transmembrane helix</keyword>
<dbReference type="PaxDb" id="4081-Solyc02g084160.1.1"/>
<evidence type="ECO:0000313" key="3">
    <source>
        <dbReference type="EnsemblPlants" id="Solyc02g084160.2.1"/>
    </source>
</evidence>
<dbReference type="GO" id="GO:0003677">
    <property type="term" value="F:DNA binding"/>
    <property type="evidence" value="ECO:0007669"/>
    <property type="project" value="UniProtKB-KW"/>
</dbReference>
<dbReference type="EnsemblPlants" id="Solyc02g084160.2.1">
    <property type="protein sequence ID" value="Solyc02g084160.2.1"/>
    <property type="gene ID" value="Solyc02g084160.2"/>
</dbReference>
<accession>A0A3Q7F705</accession>
<dbReference type="AlphaFoldDB" id="A0A3Q7F705"/>